<organism evidence="1 2">
    <name type="scientific">Apiospora phragmitis</name>
    <dbReference type="NCBI Taxonomy" id="2905665"/>
    <lineage>
        <taxon>Eukaryota</taxon>
        <taxon>Fungi</taxon>
        <taxon>Dikarya</taxon>
        <taxon>Ascomycota</taxon>
        <taxon>Pezizomycotina</taxon>
        <taxon>Sordariomycetes</taxon>
        <taxon>Xylariomycetidae</taxon>
        <taxon>Amphisphaeriales</taxon>
        <taxon>Apiosporaceae</taxon>
        <taxon>Apiospora</taxon>
    </lineage>
</organism>
<dbReference type="RefSeq" id="XP_066714536.1">
    <property type="nucleotide sequence ID" value="XM_066859049.1"/>
</dbReference>
<comment type="caution">
    <text evidence="1">The sequence shown here is derived from an EMBL/GenBank/DDBJ whole genome shotgun (WGS) entry which is preliminary data.</text>
</comment>
<dbReference type="Proteomes" id="UP001480595">
    <property type="component" value="Unassembled WGS sequence"/>
</dbReference>
<gene>
    <name evidence="1" type="ORF">PG994_007640</name>
</gene>
<name>A0ABR1UQS8_9PEZI</name>
<evidence type="ECO:0000313" key="1">
    <source>
        <dbReference type="EMBL" id="KAK8061274.1"/>
    </source>
</evidence>
<reference evidence="1 2" key="1">
    <citation type="submission" date="2023-01" db="EMBL/GenBank/DDBJ databases">
        <title>Analysis of 21 Apiospora genomes using comparative genomics revels a genus with tremendous synthesis potential of carbohydrate active enzymes and secondary metabolites.</title>
        <authorList>
            <person name="Sorensen T."/>
        </authorList>
    </citation>
    <scope>NUCLEOTIDE SEQUENCE [LARGE SCALE GENOMIC DNA]</scope>
    <source>
        <strain evidence="1 2">CBS 135458</strain>
    </source>
</reference>
<sequence>MAQPGRPPVPIWVEAEPAAASDEDVRDELHLQEILLESLAGTPEDTPQRRAEIQAEILRIKRQLKRLQLARQGK</sequence>
<accession>A0ABR1UQS8</accession>
<dbReference type="GeneID" id="92092112"/>
<dbReference type="EMBL" id="JAQQWL010000008">
    <property type="protein sequence ID" value="KAK8061274.1"/>
    <property type="molecule type" value="Genomic_DNA"/>
</dbReference>
<evidence type="ECO:0000313" key="2">
    <source>
        <dbReference type="Proteomes" id="UP001480595"/>
    </source>
</evidence>
<proteinExistence type="predicted"/>
<keyword evidence="2" id="KW-1185">Reference proteome</keyword>
<protein>
    <submittedName>
        <fullName evidence="1">Uncharacterized protein</fullName>
    </submittedName>
</protein>